<feature type="compositionally biased region" description="Polar residues" evidence="2">
    <location>
        <begin position="380"/>
        <end position="389"/>
    </location>
</feature>
<gene>
    <name evidence="3" type="ORF">FSARC_10220</name>
</gene>
<comment type="caution">
    <text evidence="3">The sequence shown here is derived from an EMBL/GenBank/DDBJ whole genome shotgun (WGS) entry which is preliminary data.</text>
</comment>
<feature type="compositionally biased region" description="Polar residues" evidence="2">
    <location>
        <begin position="311"/>
        <end position="320"/>
    </location>
</feature>
<feature type="region of interest" description="Disordered" evidence="2">
    <location>
        <begin position="230"/>
        <end position="389"/>
    </location>
</feature>
<dbReference type="EMBL" id="JABEXW010000612">
    <property type="protein sequence ID" value="KAF4961273.1"/>
    <property type="molecule type" value="Genomic_DNA"/>
</dbReference>
<feature type="compositionally biased region" description="Low complexity" evidence="2">
    <location>
        <begin position="328"/>
        <end position="337"/>
    </location>
</feature>
<evidence type="ECO:0000256" key="2">
    <source>
        <dbReference type="SAM" id="MobiDB-lite"/>
    </source>
</evidence>
<keyword evidence="4" id="KW-1185">Reference proteome</keyword>
<protein>
    <recommendedName>
        <fullName evidence="5">Fungal N-terminal domain-containing protein</fullName>
    </recommendedName>
</protein>
<dbReference type="Proteomes" id="UP000622797">
    <property type="component" value="Unassembled WGS sequence"/>
</dbReference>
<feature type="compositionally biased region" description="Low complexity" evidence="2">
    <location>
        <begin position="345"/>
        <end position="369"/>
    </location>
</feature>
<proteinExistence type="predicted"/>
<dbReference type="AlphaFoldDB" id="A0A8H4TNJ8"/>
<evidence type="ECO:0000256" key="1">
    <source>
        <dbReference type="SAM" id="Coils"/>
    </source>
</evidence>
<keyword evidence="1" id="KW-0175">Coiled coil</keyword>
<reference evidence="3" key="2">
    <citation type="submission" date="2020-05" db="EMBL/GenBank/DDBJ databases">
        <authorList>
            <person name="Kim H.-S."/>
            <person name="Proctor R.H."/>
            <person name="Brown D.W."/>
        </authorList>
    </citation>
    <scope>NUCLEOTIDE SEQUENCE</scope>
    <source>
        <strain evidence="3">NRRL 20472</strain>
    </source>
</reference>
<feature type="compositionally biased region" description="Polar residues" evidence="2">
    <location>
        <begin position="241"/>
        <end position="272"/>
    </location>
</feature>
<evidence type="ECO:0000313" key="4">
    <source>
        <dbReference type="Proteomes" id="UP000622797"/>
    </source>
</evidence>
<accession>A0A8H4TNJ8</accession>
<name>A0A8H4TNJ8_9HYPO</name>
<evidence type="ECO:0008006" key="5">
    <source>
        <dbReference type="Google" id="ProtNLM"/>
    </source>
</evidence>
<evidence type="ECO:0000313" key="3">
    <source>
        <dbReference type="EMBL" id="KAF4961273.1"/>
    </source>
</evidence>
<sequence length="511" mass="57416">MAEALGVIASVATIAALARPTARFVKSLKGIATDQDPISREIRRMASRIELSSTTIDIALQELKGHCASLKTMQDARSEVVRYIVENKSTDVLVRCSKAIKKQLIEASERLDAMEGRAHLIKRLKWFVWTKLEVESLFPEMQHISLCLVFVCPLLKLEINQYLLERTTDQGAQCMRQEIKSLRNQLKICEKQYRIMARDRDSSTGYDSAFNTEFQSIAEPLLRLSKSMRRTGTIPQGGGVQSPSRSSASQEPFMQIPSELSTHVHQNESSEGVPTEYHREMPQKNPRSRSSRVSSSSQIPETFPTPPVTYISRSSHTPDSGNLEVPRESLSTSSRRTSSSRHSRSSLPSTSSQTAQTPETPRTPQTPQKPEFPRTIRNAVPSSTKGQNSEVYRATSGYIASNGSGERRTRVRAIIDTTFSDNYISIRAAQELGFDIMELESQHPSHVHSVGGKASARIMGKVSGVKWQKKEYSKPVMLDFWVKEFYLDVGEQLVFGKDFVQMLEKRNQAVW</sequence>
<reference evidence="3" key="1">
    <citation type="journal article" date="2020" name="BMC Genomics">
        <title>Correction to: Identification and distribution of gene clusters required for synthesis of sphingolipid metabolism inhibitors in diverse species of the filamentous fungus Fusarium.</title>
        <authorList>
            <person name="Kim H.S."/>
            <person name="Lohmar J.M."/>
            <person name="Busman M."/>
            <person name="Brown D.W."/>
            <person name="Naumann T.A."/>
            <person name="Divon H.H."/>
            <person name="Lysoe E."/>
            <person name="Uhlig S."/>
            <person name="Proctor R.H."/>
        </authorList>
    </citation>
    <scope>NUCLEOTIDE SEQUENCE</scope>
    <source>
        <strain evidence="3">NRRL 20472</strain>
    </source>
</reference>
<dbReference type="OrthoDB" id="6359816at2759"/>
<feature type="coiled-coil region" evidence="1">
    <location>
        <begin position="172"/>
        <end position="199"/>
    </location>
</feature>
<organism evidence="3 4">
    <name type="scientific">Fusarium sarcochroum</name>
    <dbReference type="NCBI Taxonomy" id="1208366"/>
    <lineage>
        <taxon>Eukaryota</taxon>
        <taxon>Fungi</taxon>
        <taxon>Dikarya</taxon>
        <taxon>Ascomycota</taxon>
        <taxon>Pezizomycotina</taxon>
        <taxon>Sordariomycetes</taxon>
        <taxon>Hypocreomycetidae</taxon>
        <taxon>Hypocreales</taxon>
        <taxon>Nectriaceae</taxon>
        <taxon>Fusarium</taxon>
        <taxon>Fusarium lateritium species complex</taxon>
    </lineage>
</organism>